<comment type="subunit">
    <text evidence="1">Component of the MPD complex composed of SpoIIM, SpoIIP and SpoIID.</text>
</comment>
<keyword evidence="4" id="KW-1185">Reference proteome</keyword>
<protein>
    <recommendedName>
        <fullName evidence="1">Stage II sporulation protein M</fullName>
    </recommendedName>
</protein>
<keyword evidence="1 2" id="KW-0472">Membrane</keyword>
<keyword evidence="1" id="KW-0749">Sporulation</keyword>
<dbReference type="InterPro" id="IPR002798">
    <property type="entry name" value="SpoIIM-like"/>
</dbReference>
<accession>A0ABZ2N320</accession>
<evidence type="ECO:0000313" key="3">
    <source>
        <dbReference type="EMBL" id="WXB91945.1"/>
    </source>
</evidence>
<keyword evidence="1 2" id="KW-0812">Transmembrane</keyword>
<comment type="subcellular location">
    <subcellularLocation>
        <location evidence="1">Cell membrane</location>
        <topology evidence="1">Multi-pass membrane protein</topology>
    </subcellularLocation>
    <text evidence="1">Localizes to the sporulation septum and to the second division site within the mother cell. Before the start of engulfment localizes to the septal midpoint, then spreads throughout the septum prior to becoming enriched at the leading edge of the engulfing membrane, where it remains until the completion of membrane migration. Some remain partially trapped at the septum during engulfment and upon completion of engulfment become dispersed in the outer forespore membrane. Localization of the MPD complex to the septal membrane is dependent on SpoIIB.</text>
</comment>
<dbReference type="PIRSF" id="PIRSF038973">
    <property type="entry name" value="SpoIIM"/>
    <property type="match status" value="1"/>
</dbReference>
<dbReference type="NCBIfam" id="TIGR02831">
    <property type="entry name" value="spo_II_M"/>
    <property type="match status" value="1"/>
</dbReference>
<keyword evidence="1" id="KW-1003">Cell membrane</keyword>
<evidence type="ECO:0000256" key="2">
    <source>
        <dbReference type="SAM" id="Phobius"/>
    </source>
</evidence>
<evidence type="ECO:0000313" key="4">
    <source>
        <dbReference type="Proteomes" id="UP001387364"/>
    </source>
</evidence>
<dbReference type="EMBL" id="CP147404">
    <property type="protein sequence ID" value="WXB91945.1"/>
    <property type="molecule type" value="Genomic_DNA"/>
</dbReference>
<comment type="function">
    <text evidence="1">Required for complete septum migration and engulfment of the forespore compartment during sporulation. Required for stabilizing and recruiting of SpoIIP to the septal membrane.</text>
</comment>
<keyword evidence="2" id="KW-1133">Transmembrane helix</keyword>
<feature type="transmembrane region" description="Helical" evidence="2">
    <location>
        <begin position="139"/>
        <end position="160"/>
    </location>
</feature>
<reference evidence="3 4" key="1">
    <citation type="submission" date="2024-02" db="EMBL/GenBank/DDBJ databases">
        <title>Seven novel Bacillus-like species.</title>
        <authorList>
            <person name="Liu G."/>
        </authorList>
    </citation>
    <scope>NUCLEOTIDE SEQUENCE [LARGE SCALE GENOMIC DNA]</scope>
    <source>
        <strain evidence="3 4">FJAT-52991</strain>
    </source>
</reference>
<feature type="transmembrane region" description="Helical" evidence="2">
    <location>
        <begin position="20"/>
        <end position="39"/>
    </location>
</feature>
<proteinExistence type="predicted"/>
<feature type="transmembrane region" description="Helical" evidence="2">
    <location>
        <begin position="180"/>
        <end position="201"/>
    </location>
</feature>
<evidence type="ECO:0000256" key="1">
    <source>
        <dbReference type="PIRNR" id="PIRNR038973"/>
    </source>
</evidence>
<dbReference type="Pfam" id="PF01944">
    <property type="entry name" value="SpoIIM"/>
    <property type="match status" value="1"/>
</dbReference>
<dbReference type="InterPro" id="IPR014196">
    <property type="entry name" value="SpoIIM"/>
</dbReference>
<feature type="transmembrane region" description="Helical" evidence="2">
    <location>
        <begin position="87"/>
        <end position="119"/>
    </location>
</feature>
<gene>
    <name evidence="3" type="primary">spoIIM</name>
    <name evidence="3" type="ORF">WDJ61_11790</name>
</gene>
<dbReference type="Proteomes" id="UP001387364">
    <property type="component" value="Chromosome"/>
</dbReference>
<dbReference type="RefSeq" id="WP_338749942.1">
    <property type="nucleotide sequence ID" value="NZ_CP147404.1"/>
</dbReference>
<organism evidence="3 4">
    <name type="scientific">Bacillus kandeliae</name>
    <dbReference type="NCBI Taxonomy" id="3129297"/>
    <lineage>
        <taxon>Bacteria</taxon>
        <taxon>Bacillati</taxon>
        <taxon>Bacillota</taxon>
        <taxon>Bacilli</taxon>
        <taxon>Bacillales</taxon>
        <taxon>Bacillaceae</taxon>
        <taxon>Bacillus</taxon>
    </lineage>
</organism>
<name>A0ABZ2N320_9BACI</name>
<sequence>MRKKISSILIGQHVQANASIYVFVAVLFFMGVVFGAVVVNSLSLNQKEDLAYYLQQFFGQVSDGQIAAPQDIFWQSFIHNLKYLGSIWLFGISIIGLPLIFIFLFMKGIVVGFSVGFLVQQMSWKGFFLSMTTVLPQNLIIIPIFLFIAAVSTAFSLQLIKKIFMKQASQFYIGPFLLRYVLFFLIAIAAVTLAAGIEAYISPLLMKVVI</sequence>